<comment type="caution">
    <text evidence="2">The sequence shown here is derived from an EMBL/GenBank/DDBJ whole genome shotgun (WGS) entry which is preliminary data.</text>
</comment>
<sequence length="261" mass="29839">MIKRIDNLDDTGIALRDSHYSRVILSHMAAYGSEYDFCEFYELRHRNRRIGIISSFNSSLAADLLDVRSVCGTCIREMNEFISFKSPAFAEMPRELMPKVALRGYRRVKRRFYEVTPADSSDGLNINPDPEYVYKTAMGDGKSDYGLWLTDTMRRINRGISGLYSYESSVLTVRFHSGGMAYISDVATPVCDRGKGYARELLGRTAKLLLTQGYRAYLCAGEEVQPYYEKLGYKLIAEDFACMKKEDNSQINFKHKHKVKA</sequence>
<gene>
    <name evidence="2" type="ORF">IAC39_07230</name>
</gene>
<evidence type="ECO:0000313" key="3">
    <source>
        <dbReference type="Proteomes" id="UP000824136"/>
    </source>
</evidence>
<dbReference type="SUPFAM" id="SSF55729">
    <property type="entry name" value="Acyl-CoA N-acyltransferases (Nat)"/>
    <property type="match status" value="1"/>
</dbReference>
<dbReference type="EMBL" id="DVLL01000023">
    <property type="protein sequence ID" value="HIT59483.1"/>
    <property type="molecule type" value="Genomic_DNA"/>
</dbReference>
<protein>
    <recommendedName>
        <fullName evidence="1">N-acetyltransferase domain-containing protein</fullName>
    </recommendedName>
</protein>
<organism evidence="2 3">
    <name type="scientific">Candidatus Faeciplasma pullistercoris</name>
    <dbReference type="NCBI Taxonomy" id="2840800"/>
    <lineage>
        <taxon>Bacteria</taxon>
        <taxon>Bacillati</taxon>
        <taxon>Bacillota</taxon>
        <taxon>Clostridia</taxon>
        <taxon>Eubacteriales</taxon>
        <taxon>Oscillospiraceae</taxon>
        <taxon>Oscillospiraceae incertae sedis</taxon>
        <taxon>Candidatus Faeciplasma</taxon>
    </lineage>
</organism>
<evidence type="ECO:0000259" key="1">
    <source>
        <dbReference type="PROSITE" id="PS51186"/>
    </source>
</evidence>
<reference evidence="2" key="2">
    <citation type="journal article" date="2021" name="PeerJ">
        <title>Extensive microbial diversity within the chicken gut microbiome revealed by metagenomics and culture.</title>
        <authorList>
            <person name="Gilroy R."/>
            <person name="Ravi A."/>
            <person name="Getino M."/>
            <person name="Pursley I."/>
            <person name="Horton D.L."/>
            <person name="Alikhan N.F."/>
            <person name="Baker D."/>
            <person name="Gharbi K."/>
            <person name="Hall N."/>
            <person name="Watson M."/>
            <person name="Adriaenssens E.M."/>
            <person name="Foster-Nyarko E."/>
            <person name="Jarju S."/>
            <person name="Secka A."/>
            <person name="Antonio M."/>
            <person name="Oren A."/>
            <person name="Chaudhuri R.R."/>
            <person name="La Ragione R."/>
            <person name="Hildebrand F."/>
            <person name="Pallen M.J."/>
        </authorList>
    </citation>
    <scope>NUCLEOTIDE SEQUENCE</scope>
    <source>
        <strain evidence="2">CHK33-4379</strain>
    </source>
</reference>
<reference evidence="2" key="1">
    <citation type="submission" date="2020-10" db="EMBL/GenBank/DDBJ databases">
        <authorList>
            <person name="Gilroy R."/>
        </authorList>
    </citation>
    <scope>NUCLEOTIDE SEQUENCE</scope>
    <source>
        <strain evidence="2">CHK33-4379</strain>
    </source>
</reference>
<dbReference type="GO" id="GO:0016747">
    <property type="term" value="F:acyltransferase activity, transferring groups other than amino-acyl groups"/>
    <property type="evidence" value="ECO:0007669"/>
    <property type="project" value="InterPro"/>
</dbReference>
<accession>A0A9D1KM08</accession>
<name>A0A9D1KM08_9FIRM</name>
<dbReference type="InterPro" id="IPR016181">
    <property type="entry name" value="Acyl_CoA_acyltransferase"/>
</dbReference>
<proteinExistence type="predicted"/>
<dbReference type="Proteomes" id="UP000824136">
    <property type="component" value="Unassembled WGS sequence"/>
</dbReference>
<feature type="domain" description="N-acetyltransferase" evidence="1">
    <location>
        <begin position="110"/>
        <end position="248"/>
    </location>
</feature>
<dbReference type="InterPro" id="IPR000182">
    <property type="entry name" value="GNAT_dom"/>
</dbReference>
<dbReference type="Gene3D" id="3.40.630.30">
    <property type="match status" value="1"/>
</dbReference>
<evidence type="ECO:0000313" key="2">
    <source>
        <dbReference type="EMBL" id="HIT59483.1"/>
    </source>
</evidence>
<dbReference type="AlphaFoldDB" id="A0A9D1KM08"/>
<dbReference type="PROSITE" id="PS51186">
    <property type="entry name" value="GNAT"/>
    <property type="match status" value="1"/>
</dbReference>